<evidence type="ECO:0000313" key="12">
    <source>
        <dbReference type="Proteomes" id="UP001162164"/>
    </source>
</evidence>
<evidence type="ECO:0000256" key="10">
    <source>
        <dbReference type="SAM" id="Phobius"/>
    </source>
</evidence>
<dbReference type="Proteomes" id="UP001162164">
    <property type="component" value="Unassembled WGS sequence"/>
</dbReference>
<evidence type="ECO:0000256" key="4">
    <source>
        <dbReference type="ARBA" id="ARBA00012483"/>
    </source>
</evidence>
<reference evidence="11" key="1">
    <citation type="journal article" date="2023" name="Insect Mol. Biol.">
        <title>Genome sequencing provides insights into the evolution of gene families encoding plant cell wall-degrading enzymes in longhorned beetles.</title>
        <authorList>
            <person name="Shin N.R."/>
            <person name="Okamura Y."/>
            <person name="Kirsch R."/>
            <person name="Pauchet Y."/>
        </authorList>
    </citation>
    <scope>NUCLEOTIDE SEQUENCE</scope>
    <source>
        <strain evidence="11">MMC_N1</strain>
    </source>
</reference>
<comment type="caution">
    <text evidence="11">The sequence shown here is derived from an EMBL/GenBank/DDBJ whole genome shotgun (WGS) entry which is preliminary data.</text>
</comment>
<evidence type="ECO:0000256" key="6">
    <source>
        <dbReference type="ARBA" id="ARBA00022692"/>
    </source>
</evidence>
<dbReference type="EMBL" id="JAPWTJ010000260">
    <property type="protein sequence ID" value="KAJ8980442.1"/>
    <property type="molecule type" value="Genomic_DNA"/>
</dbReference>
<dbReference type="PANTHER" id="PTHR13145:SF0">
    <property type="entry name" value="E3 UBIQUITIN-PROTEIN LIGASE MARCHF6"/>
    <property type="match status" value="1"/>
</dbReference>
<dbReference type="EC" id="2.3.2.27" evidence="4"/>
<comment type="pathway">
    <text evidence="3">Protein modification; protein ubiquitination.</text>
</comment>
<evidence type="ECO:0000256" key="1">
    <source>
        <dbReference type="ARBA" id="ARBA00000900"/>
    </source>
</evidence>
<comment type="subcellular location">
    <subcellularLocation>
        <location evidence="2">Membrane</location>
        <topology evidence="2">Multi-pass membrane protein</topology>
    </subcellularLocation>
</comment>
<name>A0ABQ9JRB0_9CUCU</name>
<evidence type="ECO:0000256" key="3">
    <source>
        <dbReference type="ARBA" id="ARBA00004906"/>
    </source>
</evidence>
<keyword evidence="5" id="KW-0808">Transferase</keyword>
<evidence type="ECO:0000256" key="8">
    <source>
        <dbReference type="ARBA" id="ARBA00022989"/>
    </source>
</evidence>
<sequence>MMENRLGKRNQMVMDRAANPPEAGAGLGAVHQALFMMEPPTGFQPYDRPSFFIARLIGLLIAVCISLVASSLIALTLPVWLGRSVMAIWLVGAPPPAPQITATDTQTKVKVHELYTAACGLYLCWLAARAVTLVLGWLPQGRAMLCSIGLNSGVCWDSKRLLQVHFYLE</sequence>
<evidence type="ECO:0000313" key="11">
    <source>
        <dbReference type="EMBL" id="KAJ8980442.1"/>
    </source>
</evidence>
<keyword evidence="9 10" id="KW-0472">Membrane</keyword>
<feature type="transmembrane region" description="Helical" evidence="10">
    <location>
        <begin position="56"/>
        <end position="81"/>
    </location>
</feature>
<organism evidence="11 12">
    <name type="scientific">Molorchus minor</name>
    <dbReference type="NCBI Taxonomy" id="1323400"/>
    <lineage>
        <taxon>Eukaryota</taxon>
        <taxon>Metazoa</taxon>
        <taxon>Ecdysozoa</taxon>
        <taxon>Arthropoda</taxon>
        <taxon>Hexapoda</taxon>
        <taxon>Insecta</taxon>
        <taxon>Pterygota</taxon>
        <taxon>Neoptera</taxon>
        <taxon>Endopterygota</taxon>
        <taxon>Coleoptera</taxon>
        <taxon>Polyphaga</taxon>
        <taxon>Cucujiformia</taxon>
        <taxon>Chrysomeloidea</taxon>
        <taxon>Cerambycidae</taxon>
        <taxon>Lamiinae</taxon>
        <taxon>Monochamini</taxon>
        <taxon>Molorchus</taxon>
    </lineage>
</organism>
<gene>
    <name evidence="11" type="ORF">NQ317_001615</name>
</gene>
<proteinExistence type="predicted"/>
<accession>A0ABQ9JRB0</accession>
<evidence type="ECO:0000256" key="9">
    <source>
        <dbReference type="ARBA" id="ARBA00023136"/>
    </source>
</evidence>
<keyword evidence="7" id="KW-0833">Ubl conjugation pathway</keyword>
<evidence type="ECO:0000256" key="2">
    <source>
        <dbReference type="ARBA" id="ARBA00004141"/>
    </source>
</evidence>
<protein>
    <recommendedName>
        <fullName evidence="4">RING-type E3 ubiquitin transferase</fullName>
        <ecNumber evidence="4">2.3.2.27</ecNumber>
    </recommendedName>
</protein>
<dbReference type="PANTHER" id="PTHR13145">
    <property type="entry name" value="SSM4 PROTEIN"/>
    <property type="match status" value="1"/>
</dbReference>
<comment type="catalytic activity">
    <reaction evidence="1">
        <text>S-ubiquitinyl-[E2 ubiquitin-conjugating enzyme]-L-cysteine + [acceptor protein]-L-lysine = [E2 ubiquitin-conjugating enzyme]-L-cysteine + N(6)-ubiquitinyl-[acceptor protein]-L-lysine.</text>
        <dbReference type="EC" id="2.3.2.27"/>
    </reaction>
</comment>
<feature type="transmembrane region" description="Helical" evidence="10">
    <location>
        <begin position="114"/>
        <end position="138"/>
    </location>
</feature>
<keyword evidence="8 10" id="KW-1133">Transmembrane helix</keyword>
<keyword evidence="6 10" id="KW-0812">Transmembrane</keyword>
<evidence type="ECO:0000256" key="5">
    <source>
        <dbReference type="ARBA" id="ARBA00022679"/>
    </source>
</evidence>
<keyword evidence="12" id="KW-1185">Reference proteome</keyword>
<evidence type="ECO:0000256" key="7">
    <source>
        <dbReference type="ARBA" id="ARBA00022786"/>
    </source>
</evidence>